<dbReference type="PANTHER" id="PTHR32325:SF4">
    <property type="entry name" value="TRYPTOPHANASE"/>
    <property type="match status" value="1"/>
</dbReference>
<comment type="cofactor">
    <cofactor evidence="1 5">
        <name>pyridoxal 5'-phosphate</name>
        <dbReference type="ChEBI" id="CHEBI:597326"/>
    </cofactor>
</comment>
<dbReference type="OrthoDB" id="9764079at2"/>
<dbReference type="PROSITE" id="PS00853">
    <property type="entry name" value="BETA_ELIM_LYASE"/>
    <property type="match status" value="1"/>
</dbReference>
<dbReference type="Proteomes" id="UP000320623">
    <property type="component" value="Unassembled WGS sequence"/>
</dbReference>
<evidence type="ECO:0000256" key="5">
    <source>
        <dbReference type="PIRSR" id="PIRSR611166-50"/>
    </source>
</evidence>
<dbReference type="GO" id="GO:0016830">
    <property type="term" value="F:carbon-carbon lyase activity"/>
    <property type="evidence" value="ECO:0007669"/>
    <property type="project" value="InterPro"/>
</dbReference>
<evidence type="ECO:0000256" key="2">
    <source>
        <dbReference type="ARBA" id="ARBA00009721"/>
    </source>
</evidence>
<dbReference type="CDD" id="cd00617">
    <property type="entry name" value="Tnase_like"/>
    <property type="match status" value="1"/>
</dbReference>
<dbReference type="InterPro" id="IPR018176">
    <property type="entry name" value="Tryptophanase_CS"/>
</dbReference>
<keyword evidence="4" id="KW-0456">Lyase</keyword>
<evidence type="ECO:0000259" key="6">
    <source>
        <dbReference type="Pfam" id="PF01212"/>
    </source>
</evidence>
<dbReference type="Pfam" id="PF01212">
    <property type="entry name" value="Beta_elim_lyase"/>
    <property type="match status" value="1"/>
</dbReference>
<dbReference type="RefSeq" id="WP_140944986.1">
    <property type="nucleotide sequence ID" value="NZ_FAOO01000007.1"/>
</dbReference>
<accession>A0A0S4N5U9</accession>
<dbReference type="AlphaFoldDB" id="A0A0S4N5U9"/>
<gene>
    <name evidence="7" type="ORF">JGI1_01243</name>
</gene>
<dbReference type="NCBIfam" id="NF009709">
    <property type="entry name" value="PRK13238.1"/>
    <property type="match status" value="1"/>
</dbReference>
<dbReference type="InterPro" id="IPR015421">
    <property type="entry name" value="PyrdxlP-dep_Trfase_major"/>
</dbReference>
<dbReference type="InterPro" id="IPR015424">
    <property type="entry name" value="PyrdxlP-dep_Trfase"/>
</dbReference>
<evidence type="ECO:0000313" key="7">
    <source>
        <dbReference type="EMBL" id="CUU05393.1"/>
    </source>
</evidence>
<feature type="modified residue" description="N6-(pyridoxal phosphate)lysine" evidence="5">
    <location>
        <position position="260"/>
    </location>
</feature>
<keyword evidence="8" id="KW-1185">Reference proteome</keyword>
<dbReference type="PANTHER" id="PTHR32325">
    <property type="entry name" value="BETA-ELIMINATING LYASE-LIKE PROTEIN-RELATED"/>
    <property type="match status" value="1"/>
</dbReference>
<evidence type="ECO:0000256" key="1">
    <source>
        <dbReference type="ARBA" id="ARBA00001933"/>
    </source>
</evidence>
<evidence type="ECO:0000313" key="8">
    <source>
        <dbReference type="Proteomes" id="UP000320623"/>
    </source>
</evidence>
<sequence>MTKFKTIIEPFKIKAVEPIKFTTEEEREEILRKAGYNVFNIPAEDVIIDLLTDSGTNAMSSKQWAGIMDGDESYAGSRSFFRFEKVVKRITGFKHVIPVHQGRAAEKILFSIVAGPGKFIPNNTHFDTTRANIEFVGGTAVDLPIPEGVQPDVWHPFKGNMDVERLENFIKEKGPENIPLVMLTVTNNSNGGQPVSMKNIREVKEVCSKYGIPLFLDACRFAENAYFIKKREKGYENKSILEVVQEMFSYADGCTMSAKKDAFANIGGFLALNDDELAIKARNVLIVTEGFPTYGGLAGRDLEAIAQGLEEVIDENYLVYRIRSVEYLAEKLIERGIPVLIPPGGHAVYLDARRFAPHIPPEQFPGQSIVVELYRVGGIRGVEIGSVMFGRKDKETGKFIPHTMELVRLAIPRRVYTQSHIDYVVEVITEVYKNRDKLKGYRIVWEAPLLRHFTARFEPIE</sequence>
<evidence type="ECO:0000256" key="3">
    <source>
        <dbReference type="ARBA" id="ARBA00022898"/>
    </source>
</evidence>
<dbReference type="Gene3D" id="3.90.1150.10">
    <property type="entry name" value="Aspartate Aminotransferase, domain 1"/>
    <property type="match status" value="1"/>
</dbReference>
<reference evidence="8" key="1">
    <citation type="submission" date="2015-11" db="EMBL/GenBank/DDBJ databases">
        <authorList>
            <person name="Varghese N."/>
        </authorList>
    </citation>
    <scope>NUCLEOTIDE SEQUENCE [LARGE SCALE GENOMIC DNA]</scope>
</reference>
<dbReference type="SUPFAM" id="SSF53383">
    <property type="entry name" value="PLP-dependent transferases"/>
    <property type="match status" value="1"/>
</dbReference>
<dbReference type="EMBL" id="FAOO01000007">
    <property type="protein sequence ID" value="CUU05393.1"/>
    <property type="molecule type" value="Genomic_DNA"/>
</dbReference>
<keyword evidence="3 5" id="KW-0663">Pyridoxal phosphate</keyword>
<proteinExistence type="inferred from homology"/>
<comment type="similarity">
    <text evidence="2">Belongs to the beta-eliminating lyase family.</text>
</comment>
<organism evidence="7 8">
    <name type="scientific">Candidatus Thermokryptus mobilis</name>
    <dbReference type="NCBI Taxonomy" id="1643428"/>
    <lineage>
        <taxon>Bacteria</taxon>
        <taxon>Pseudomonadati</taxon>
        <taxon>Candidatus Kryptoniota</taxon>
        <taxon>Candidatus Thermokryptus</taxon>
    </lineage>
</organism>
<dbReference type="InterPro" id="IPR015422">
    <property type="entry name" value="PyrdxlP-dep_Trfase_small"/>
</dbReference>
<dbReference type="InterPro" id="IPR011166">
    <property type="entry name" value="Beta-eliminating_lyase"/>
</dbReference>
<protein>
    <submittedName>
        <fullName evidence="7">Tryptophanase</fullName>
    </submittedName>
</protein>
<dbReference type="STRING" id="1643428.GCA_001442855_01216"/>
<name>A0A0S4N5U9_9BACT</name>
<dbReference type="Gene3D" id="3.40.640.10">
    <property type="entry name" value="Type I PLP-dependent aspartate aminotransferase-like (Major domain)"/>
    <property type="match status" value="1"/>
</dbReference>
<dbReference type="PIRSF" id="PIRSF001386">
    <property type="entry name" value="Trpase"/>
    <property type="match status" value="1"/>
</dbReference>
<dbReference type="InterPro" id="IPR001597">
    <property type="entry name" value="ArAA_b-elim_lyase/Thr_aldolase"/>
</dbReference>
<feature type="domain" description="Aromatic amino acid beta-eliminating lyase/threonine aldolase" evidence="6">
    <location>
        <begin position="49"/>
        <end position="425"/>
    </location>
</feature>
<dbReference type="GO" id="GO:0009072">
    <property type="term" value="P:aromatic amino acid metabolic process"/>
    <property type="evidence" value="ECO:0007669"/>
    <property type="project" value="InterPro"/>
</dbReference>
<evidence type="ECO:0000256" key="4">
    <source>
        <dbReference type="ARBA" id="ARBA00023239"/>
    </source>
</evidence>